<dbReference type="InterPro" id="IPR013830">
    <property type="entry name" value="SGNH_hydro"/>
</dbReference>
<feature type="disulfide bond" evidence="2">
    <location>
        <begin position="126"/>
        <end position="134"/>
    </location>
</feature>
<feature type="disulfide bond" evidence="2">
    <location>
        <begin position="184"/>
        <end position="231"/>
    </location>
</feature>
<dbReference type="GO" id="GO:0019433">
    <property type="term" value="P:triglyceride catabolic process"/>
    <property type="evidence" value="ECO:0007669"/>
    <property type="project" value="TreeGrafter"/>
</dbReference>
<dbReference type="Pfam" id="PF13472">
    <property type="entry name" value="Lipase_GDSL_2"/>
    <property type="match status" value="1"/>
</dbReference>
<protein>
    <submittedName>
        <fullName evidence="5">SGNH/GDSL hydrolase family protein</fullName>
    </submittedName>
</protein>
<keyword evidence="2" id="KW-1015">Disulfide bond</keyword>
<gene>
    <name evidence="5" type="ORF">JK359_01540</name>
</gene>
<keyword evidence="6" id="KW-1185">Reference proteome</keyword>
<dbReference type="CDD" id="cd01823">
    <property type="entry name" value="SEST_like"/>
    <property type="match status" value="1"/>
</dbReference>
<dbReference type="PANTHER" id="PTHR37981:SF1">
    <property type="entry name" value="SGNH HYDROLASE-TYPE ESTERASE DOMAIN-CONTAINING PROTEIN"/>
    <property type="match status" value="1"/>
</dbReference>
<name>A0A937EEK8_9ACTN</name>
<feature type="active site" description="Nucleophile" evidence="1">
    <location>
        <position position="43"/>
    </location>
</feature>
<keyword evidence="5" id="KW-0378">Hydrolase</keyword>
<dbReference type="PANTHER" id="PTHR37981">
    <property type="entry name" value="LIPASE 2"/>
    <property type="match status" value="1"/>
</dbReference>
<feature type="chain" id="PRO_5037462193" evidence="3">
    <location>
        <begin position="23"/>
        <end position="268"/>
    </location>
</feature>
<evidence type="ECO:0000256" key="3">
    <source>
        <dbReference type="SAM" id="SignalP"/>
    </source>
</evidence>
<evidence type="ECO:0000259" key="4">
    <source>
        <dbReference type="Pfam" id="PF13472"/>
    </source>
</evidence>
<dbReference type="InterPro" id="IPR036514">
    <property type="entry name" value="SGNH_hydro_sf"/>
</dbReference>
<feature type="active site" evidence="1">
    <location>
        <position position="250"/>
    </location>
</feature>
<dbReference type="SUPFAM" id="SSF52266">
    <property type="entry name" value="SGNH hydrolase"/>
    <property type="match status" value="1"/>
</dbReference>
<feature type="disulfide bond" evidence="2">
    <location>
        <begin position="60"/>
        <end position="85"/>
    </location>
</feature>
<dbReference type="RefSeq" id="WP_201830761.1">
    <property type="nucleotide sequence ID" value="NZ_JAERRK010000001.1"/>
</dbReference>
<dbReference type="PROSITE" id="PS51257">
    <property type="entry name" value="PROKAR_LIPOPROTEIN"/>
    <property type="match status" value="1"/>
</dbReference>
<feature type="domain" description="SGNH hydrolase-type esterase" evidence="4">
    <location>
        <begin position="39"/>
        <end position="256"/>
    </location>
</feature>
<accession>A0A937EEK8</accession>
<dbReference type="Gene3D" id="3.40.50.1110">
    <property type="entry name" value="SGNH hydrolase"/>
    <property type="match status" value="1"/>
</dbReference>
<sequence>MRQSRIAACTASLLLAAACAFADPATAEVPQTAAAEYVALGDSYSAGVGAGAYLPSGTGCKRSSRAYPVLWAEVHSPSSFSFAACNGARASDVLTDQLDRLGARTRLVTLTVGGSDSGFATVMTVCALGGGTRCASAVSSARATMDGPLAENLNRLYTTIRNRAPSAHVVVLGYPHLYHLRGACVVGLPEAQRSAINAAVDHLNEVIAKRAVDHGFTFADVTGTFAGHEICSSRPWLHSVDVLAITESYHPTAPGQSLGYLPVLSRVT</sequence>
<dbReference type="EMBL" id="JAERRK010000001">
    <property type="protein sequence ID" value="MBL1080669.1"/>
    <property type="molecule type" value="Genomic_DNA"/>
</dbReference>
<keyword evidence="3" id="KW-0732">Signal</keyword>
<evidence type="ECO:0000256" key="2">
    <source>
        <dbReference type="PIRSR" id="PIRSR637460-2"/>
    </source>
</evidence>
<proteinExistence type="predicted"/>
<dbReference type="Proteomes" id="UP000661858">
    <property type="component" value="Unassembled WGS sequence"/>
</dbReference>
<evidence type="ECO:0000313" key="5">
    <source>
        <dbReference type="EMBL" id="MBL1080669.1"/>
    </source>
</evidence>
<organism evidence="5 6">
    <name type="scientific">Streptomyces actinomycinicus</name>
    <dbReference type="NCBI Taxonomy" id="1695166"/>
    <lineage>
        <taxon>Bacteria</taxon>
        <taxon>Bacillati</taxon>
        <taxon>Actinomycetota</taxon>
        <taxon>Actinomycetes</taxon>
        <taxon>Kitasatosporales</taxon>
        <taxon>Streptomycetaceae</taxon>
        <taxon>Streptomyces</taxon>
    </lineage>
</organism>
<dbReference type="InterPro" id="IPR037460">
    <property type="entry name" value="SEST-like"/>
</dbReference>
<dbReference type="AlphaFoldDB" id="A0A937EEK8"/>
<dbReference type="GO" id="GO:0004806">
    <property type="term" value="F:triacylglycerol lipase activity"/>
    <property type="evidence" value="ECO:0007669"/>
    <property type="project" value="TreeGrafter"/>
</dbReference>
<reference evidence="5" key="1">
    <citation type="submission" date="2021-01" db="EMBL/GenBank/DDBJ databases">
        <title>WGS of actinomycetes isolated from Thailand.</title>
        <authorList>
            <person name="Thawai C."/>
        </authorList>
    </citation>
    <scope>NUCLEOTIDE SEQUENCE</scope>
    <source>
        <strain evidence="5">RCU-197</strain>
    </source>
</reference>
<evidence type="ECO:0000256" key="1">
    <source>
        <dbReference type="PIRSR" id="PIRSR637460-1"/>
    </source>
</evidence>
<evidence type="ECO:0000313" key="6">
    <source>
        <dbReference type="Proteomes" id="UP000661858"/>
    </source>
</evidence>
<feature type="signal peptide" evidence="3">
    <location>
        <begin position="1"/>
        <end position="22"/>
    </location>
</feature>
<comment type="caution">
    <text evidence="5">The sequence shown here is derived from an EMBL/GenBank/DDBJ whole genome shotgun (WGS) entry which is preliminary data.</text>
</comment>